<feature type="chain" id="PRO_5046192418" evidence="1">
    <location>
        <begin position="26"/>
        <end position="272"/>
    </location>
</feature>
<dbReference type="Proteomes" id="UP001209681">
    <property type="component" value="Unassembled WGS sequence"/>
</dbReference>
<dbReference type="RefSeq" id="WP_265424875.1">
    <property type="nucleotide sequence ID" value="NZ_JAPFPW010000008.1"/>
</dbReference>
<dbReference type="Pfam" id="PF10670">
    <property type="entry name" value="DUF4198"/>
    <property type="match status" value="1"/>
</dbReference>
<comment type="caution">
    <text evidence="2">The sequence shown here is derived from an EMBL/GenBank/DDBJ whole genome shotgun (WGS) entry which is preliminary data.</text>
</comment>
<name>A0ABT3N9Z7_9BACT</name>
<dbReference type="InterPro" id="IPR019613">
    <property type="entry name" value="DUF4198"/>
</dbReference>
<keyword evidence="1" id="KW-0732">Signal</keyword>
<reference evidence="2 3" key="1">
    <citation type="submission" date="2022-11" db="EMBL/GenBank/DDBJ databases">
        <title>Desulfobotulus tamanensis H1 sp. nov. - anaerobic, alkaliphilic, sulphate reducing bacterium isolated from terrestrial mud volcano.</title>
        <authorList>
            <person name="Frolova A."/>
            <person name="Merkel A.Y."/>
            <person name="Slobodkin A.I."/>
        </authorList>
    </citation>
    <scope>NUCLEOTIDE SEQUENCE [LARGE SCALE GENOMIC DNA]</scope>
    <source>
        <strain evidence="2 3">H1</strain>
    </source>
</reference>
<feature type="signal peptide" evidence="1">
    <location>
        <begin position="1"/>
        <end position="25"/>
    </location>
</feature>
<protein>
    <submittedName>
        <fullName evidence="2">DUF4198 domain-containing protein</fullName>
    </submittedName>
</protein>
<proteinExistence type="predicted"/>
<accession>A0ABT3N9Z7</accession>
<keyword evidence="3" id="KW-1185">Reference proteome</keyword>
<organism evidence="2 3">
    <name type="scientific">Desulfobotulus pelophilus</name>
    <dbReference type="NCBI Taxonomy" id="2823377"/>
    <lineage>
        <taxon>Bacteria</taxon>
        <taxon>Pseudomonadati</taxon>
        <taxon>Thermodesulfobacteriota</taxon>
        <taxon>Desulfobacteria</taxon>
        <taxon>Desulfobacterales</taxon>
        <taxon>Desulfobacteraceae</taxon>
        <taxon>Desulfobotulus</taxon>
    </lineage>
</organism>
<sequence length="272" mass="29971">MKKKLAKIMAGFFIGMGMLASQASAHDLWLNMTDYTPALWQHAKYAPTPRAKTVVYLGWGHSYPVADFISDRVWGKMERIEPDGTRIPMEVGSEGFRAMRVDMDTAGARVFAAETKPAFYGPVEGKENFHQVYYEKYAKALVSVLPQKTLPLDGPDSNPFVTPIGHRVEIIPLVNPNRLQPGDSIEVQVLVDGKTAADYEVTATSLVAPNAQAVKTRTDGKGKAKLSLETFYGPWIMVASRSFPATGEKAKQCESISYTATMTFALPYIRGN</sequence>
<gene>
    <name evidence="2" type="ORF">OOT00_08405</name>
</gene>
<evidence type="ECO:0000313" key="3">
    <source>
        <dbReference type="Proteomes" id="UP001209681"/>
    </source>
</evidence>
<dbReference type="EMBL" id="JAPFPW010000008">
    <property type="protein sequence ID" value="MCW7754006.1"/>
    <property type="molecule type" value="Genomic_DNA"/>
</dbReference>
<evidence type="ECO:0000256" key="1">
    <source>
        <dbReference type="SAM" id="SignalP"/>
    </source>
</evidence>
<evidence type="ECO:0000313" key="2">
    <source>
        <dbReference type="EMBL" id="MCW7754006.1"/>
    </source>
</evidence>